<dbReference type="InterPro" id="IPR050138">
    <property type="entry name" value="DHOase/Allantoinase_Hydrolase"/>
</dbReference>
<proteinExistence type="inferred from homology"/>
<feature type="modified residue" description="N6-carboxylysine" evidence="7">
    <location>
        <position position="184"/>
    </location>
</feature>
<evidence type="ECO:0000313" key="9">
    <source>
        <dbReference type="EMBL" id="SDK60220.1"/>
    </source>
</evidence>
<dbReference type="PANTHER" id="PTHR43668">
    <property type="entry name" value="ALLANTOINASE"/>
    <property type="match status" value="1"/>
</dbReference>
<dbReference type="InterPro" id="IPR017593">
    <property type="entry name" value="Allantoinase"/>
</dbReference>
<feature type="binding site" evidence="7">
    <location>
        <position position="280"/>
    </location>
    <ligand>
        <name>Zn(2+)</name>
        <dbReference type="ChEBI" id="CHEBI:29105"/>
        <label>2</label>
    </ligand>
</feature>
<dbReference type="PANTHER" id="PTHR43668:SF4">
    <property type="entry name" value="ALLANTOINASE"/>
    <property type="match status" value="1"/>
</dbReference>
<dbReference type="FunFam" id="3.20.20.140:FF:000174">
    <property type="entry name" value="Dihydropyrimidinase-related protein 2"/>
    <property type="match status" value="1"/>
</dbReference>
<feature type="binding site" description="via carbamate group" evidence="7">
    <location>
        <position position="184"/>
    </location>
    <ligand>
        <name>Zn(2+)</name>
        <dbReference type="ChEBI" id="CHEBI:29105"/>
        <label>2</label>
    </ligand>
</feature>
<comment type="PTM">
    <text evidence="7">Carboxylation allows a single lysine to coordinate two zinc ions.</text>
</comment>
<feature type="binding site" evidence="7">
    <location>
        <position position="95"/>
    </location>
    <ligand>
        <name>Zn(2+)</name>
        <dbReference type="ChEBI" id="CHEBI:29105"/>
        <label>1</label>
    </ligand>
</feature>
<comment type="catalytic activity">
    <reaction evidence="7">
        <text>(S)-allantoin + H2O = allantoate + H(+)</text>
        <dbReference type="Rhea" id="RHEA:17029"/>
        <dbReference type="ChEBI" id="CHEBI:15377"/>
        <dbReference type="ChEBI" id="CHEBI:15378"/>
        <dbReference type="ChEBI" id="CHEBI:15678"/>
        <dbReference type="ChEBI" id="CHEBI:17536"/>
        <dbReference type="EC" id="3.5.2.5"/>
    </reaction>
</comment>
<dbReference type="GO" id="GO:0006145">
    <property type="term" value="P:purine nucleobase catabolic process"/>
    <property type="evidence" value="ECO:0007669"/>
    <property type="project" value="TreeGrafter"/>
</dbReference>
<dbReference type="EC" id="3.5.2.5" evidence="7"/>
<dbReference type="GO" id="GO:0050897">
    <property type="term" value="F:cobalt ion binding"/>
    <property type="evidence" value="ECO:0007669"/>
    <property type="project" value="InterPro"/>
</dbReference>
<feature type="binding site" evidence="7">
    <location>
        <position position="93"/>
    </location>
    <ligand>
        <name>Zn(2+)</name>
        <dbReference type="ChEBI" id="CHEBI:29105"/>
        <label>1</label>
    </ligand>
</feature>
<evidence type="ECO:0000313" key="10">
    <source>
        <dbReference type="Proteomes" id="UP000242700"/>
    </source>
</evidence>
<evidence type="ECO:0000256" key="4">
    <source>
        <dbReference type="ARBA" id="ARBA00022723"/>
    </source>
</evidence>
<keyword evidence="4 7" id="KW-0479">Metal-binding</keyword>
<evidence type="ECO:0000256" key="7">
    <source>
        <dbReference type="HAMAP-Rule" id="MF_01645"/>
    </source>
</evidence>
<evidence type="ECO:0000259" key="8">
    <source>
        <dbReference type="Pfam" id="PF01979"/>
    </source>
</evidence>
<dbReference type="EMBL" id="FNFI01000011">
    <property type="protein sequence ID" value="SDK60220.1"/>
    <property type="molecule type" value="Genomic_DNA"/>
</dbReference>
<dbReference type="NCBIfam" id="NF005960">
    <property type="entry name" value="PRK08044.1"/>
    <property type="match status" value="1"/>
</dbReference>
<dbReference type="GO" id="GO:0005737">
    <property type="term" value="C:cytoplasm"/>
    <property type="evidence" value="ECO:0007669"/>
    <property type="project" value="TreeGrafter"/>
</dbReference>
<dbReference type="STRING" id="586411.SAMN05216187_11143"/>
<dbReference type="Gene3D" id="3.20.20.140">
    <property type="entry name" value="Metal-dependent hydrolases"/>
    <property type="match status" value="1"/>
</dbReference>
<evidence type="ECO:0000256" key="2">
    <source>
        <dbReference type="ARBA" id="ARBA00011881"/>
    </source>
</evidence>
<sequence>MARFMPLNKGKENGQLNAGLSLRFDKNDQEELYMAFDLIIKNGLVILPGGEKNVDVGITDGKIAAIADTIDADAERVVDAEGLIVSPGMIDAHVHISEPGGSIRDHWEGYDTGTRASAKGGVTSFIEMPLNQIPATVDKESIEKKFAAGDDKLSVDVYSYGGLVPFNLNGGIQELDDNGVVAYKAFVATAGDRSIEGDFMNVDDYSLYEGMRQIAKTGKILSIHAENGPITDKLGQLAQERGEKSLAAYVDSRPVFTEIEPIQKIILFARETGCRVHIVHVACEEGIDLINEAANDGVDITCETCTHYLYFYKEELDDIGPVVKCSPPIREKSRLEGMWERVFDGKVMFVTSDHSPCTPDLKDTDDAFKAWGGISGIQNNVDVLFDEAVQKRGMSLVQFSDIIASNVAARFDLEGKGRIEVGYDADFVLIKGDSPYTLEKEALEYRNQISPYIGREIGAQVASTILRGEEIYSLENGVSDLKIGKFYK</sequence>
<dbReference type="HAMAP" id="MF_01645">
    <property type="entry name" value="Hydantoinase"/>
    <property type="match status" value="1"/>
</dbReference>
<evidence type="ECO:0000256" key="3">
    <source>
        <dbReference type="ARBA" id="ARBA00022631"/>
    </source>
</evidence>
<evidence type="ECO:0000256" key="5">
    <source>
        <dbReference type="ARBA" id="ARBA00022801"/>
    </source>
</evidence>
<keyword evidence="5 7" id="KW-0378">Hydrolase</keyword>
<feature type="domain" description="Amidohydrolase-related" evidence="8">
    <location>
        <begin position="84"/>
        <end position="469"/>
    </location>
</feature>
<reference evidence="10" key="1">
    <citation type="submission" date="2016-10" db="EMBL/GenBank/DDBJ databases">
        <authorList>
            <person name="Varghese N."/>
            <person name="Submissions S."/>
        </authorList>
    </citation>
    <scope>NUCLEOTIDE SEQUENCE [LARGE SCALE GENOMIC DNA]</scope>
    <source>
        <strain evidence="10">CGMCC 1.8911</strain>
    </source>
</reference>
<evidence type="ECO:0000256" key="6">
    <source>
        <dbReference type="ARBA" id="ARBA00022833"/>
    </source>
</evidence>
<dbReference type="GO" id="GO:0008270">
    <property type="term" value="F:zinc ion binding"/>
    <property type="evidence" value="ECO:0007669"/>
    <property type="project" value="InterPro"/>
</dbReference>
<keyword evidence="6 7" id="KW-0862">Zinc</keyword>
<dbReference type="InterPro" id="IPR032466">
    <property type="entry name" value="Metal_Hydrolase"/>
</dbReference>
<dbReference type="AlphaFoldDB" id="A0A1G9D8I8"/>
<comment type="similarity">
    <text evidence="1">Belongs to the metallo-dependent hydrolases superfamily. Hydantoinase/dihydropyrimidinase family.</text>
</comment>
<gene>
    <name evidence="7" type="primary">allB</name>
    <name evidence="9" type="ORF">SAMN05216187_11143</name>
</gene>
<feature type="binding site" evidence="7">
    <location>
        <position position="224"/>
    </location>
    <ligand>
        <name>Zn(2+)</name>
        <dbReference type="ChEBI" id="CHEBI:29105"/>
        <label>2</label>
    </ligand>
</feature>
<dbReference type="UniPathway" id="UPA00395">
    <property type="reaction ID" value="UER00653"/>
</dbReference>
<organism evidence="9 10">
    <name type="scientific">Jeotgalicoccus aerolatus</name>
    <dbReference type="NCBI Taxonomy" id="709510"/>
    <lineage>
        <taxon>Bacteria</taxon>
        <taxon>Bacillati</taxon>
        <taxon>Bacillota</taxon>
        <taxon>Bacilli</taxon>
        <taxon>Bacillales</taxon>
        <taxon>Staphylococcaceae</taxon>
        <taxon>Jeotgalicoccus</taxon>
    </lineage>
</organism>
<feature type="binding site" description="via carbamate group" evidence="7">
    <location>
        <position position="184"/>
    </location>
    <ligand>
        <name>Zn(2+)</name>
        <dbReference type="ChEBI" id="CHEBI:29105"/>
        <label>1</label>
    </ligand>
</feature>
<dbReference type="InterPro" id="IPR011059">
    <property type="entry name" value="Metal-dep_hydrolase_composite"/>
</dbReference>
<comment type="cofactor">
    <cofactor evidence="7">
        <name>Zn(2+)</name>
        <dbReference type="ChEBI" id="CHEBI:29105"/>
    </cofactor>
    <text evidence="7">Binds 2 Zn(2+) ions per subunit.</text>
</comment>
<comment type="pathway">
    <text evidence="7">Nitrogen metabolism; (S)-allantoin degradation; allantoate from (S)-allantoin: step 1/1.</text>
</comment>
<comment type="subunit">
    <text evidence="2 7">Homotetramer.</text>
</comment>
<comment type="similarity">
    <text evidence="7">Belongs to the metallo-dependent hydrolases superfamily. Allantoinase family.</text>
</comment>
<dbReference type="InterPro" id="IPR047604">
    <property type="entry name" value="Allantoinase_bact"/>
</dbReference>
<dbReference type="InterPro" id="IPR006680">
    <property type="entry name" value="Amidohydro-rel"/>
</dbReference>
<feature type="binding site" evidence="7">
    <location>
        <position position="353"/>
    </location>
    <ligand>
        <name>Zn(2+)</name>
        <dbReference type="ChEBI" id="CHEBI:29105"/>
        <label>1</label>
    </ligand>
</feature>
<dbReference type="NCBIfam" id="TIGR03178">
    <property type="entry name" value="allantoinase"/>
    <property type="match status" value="1"/>
</dbReference>
<dbReference type="SUPFAM" id="SSF51556">
    <property type="entry name" value="Metallo-dependent hydrolases"/>
    <property type="match status" value="1"/>
</dbReference>
<accession>A0A1G9D8I8</accession>
<protein>
    <recommendedName>
        <fullName evidence="7">Allantoinase</fullName>
        <ecNumber evidence="7">3.5.2.5</ecNumber>
    </recommendedName>
    <alternativeName>
        <fullName evidence="7">Allantoin-utilizing enzyme</fullName>
    </alternativeName>
</protein>
<dbReference type="Gene3D" id="2.30.40.10">
    <property type="entry name" value="Urease, subunit C, domain 1"/>
    <property type="match status" value="1"/>
</dbReference>
<dbReference type="GO" id="GO:0000256">
    <property type="term" value="P:allantoin catabolic process"/>
    <property type="evidence" value="ECO:0007669"/>
    <property type="project" value="UniProtKB-UniRule"/>
</dbReference>
<dbReference type="Pfam" id="PF01979">
    <property type="entry name" value="Amidohydro_1"/>
    <property type="match status" value="1"/>
</dbReference>
<name>A0A1G9D8I8_9STAP</name>
<dbReference type="GO" id="GO:0004038">
    <property type="term" value="F:allantoinase activity"/>
    <property type="evidence" value="ECO:0007669"/>
    <property type="project" value="UniProtKB-UniRule"/>
</dbReference>
<dbReference type="Proteomes" id="UP000242700">
    <property type="component" value="Unassembled WGS sequence"/>
</dbReference>
<comment type="function">
    <text evidence="7">Catalyzes the conversion of allantoin (5-ureidohydantoin) to allantoic acid by hydrolytic cleavage of the five-member hydantoin ring.</text>
</comment>
<dbReference type="SUPFAM" id="SSF51338">
    <property type="entry name" value="Composite domain of metallo-dependent hydrolases"/>
    <property type="match status" value="1"/>
</dbReference>
<evidence type="ECO:0000256" key="1">
    <source>
        <dbReference type="ARBA" id="ARBA00008829"/>
    </source>
</evidence>
<keyword evidence="3 7" id="KW-0659">Purine metabolism</keyword>